<dbReference type="EMBL" id="AAXF02000050">
    <property type="protein sequence ID" value="EDO11174.1"/>
    <property type="molecule type" value="Genomic_DNA"/>
</dbReference>
<comment type="caution">
    <text evidence="1">The sequence shown here is derived from an EMBL/GenBank/DDBJ whole genome shotgun (WGS) entry which is preliminary data.</text>
</comment>
<dbReference type="Proteomes" id="UP000005475">
    <property type="component" value="Unassembled WGS sequence"/>
</dbReference>
<proteinExistence type="predicted"/>
<accession>A0AAN3A6Z0</accession>
<organism evidence="1 2">
    <name type="scientific">Bacteroides ovatus (strain ATCC 8483 / DSM 1896 / JCM 5824 / BCRC 10623 / CCUG 4943 / NCTC 11153)</name>
    <dbReference type="NCBI Taxonomy" id="411476"/>
    <lineage>
        <taxon>Bacteria</taxon>
        <taxon>Pseudomonadati</taxon>
        <taxon>Bacteroidota</taxon>
        <taxon>Bacteroidia</taxon>
        <taxon>Bacteroidales</taxon>
        <taxon>Bacteroidaceae</taxon>
        <taxon>Bacteroides</taxon>
    </lineage>
</organism>
<evidence type="ECO:0000313" key="2">
    <source>
        <dbReference type="Proteomes" id="UP000005475"/>
    </source>
</evidence>
<evidence type="ECO:0000313" key="1">
    <source>
        <dbReference type="EMBL" id="EDO11174.1"/>
    </source>
</evidence>
<protein>
    <submittedName>
        <fullName evidence="1">Uncharacterized protein</fullName>
    </submittedName>
</protein>
<dbReference type="AlphaFoldDB" id="A0AAN3A6Z0"/>
<reference evidence="2" key="2">
    <citation type="submission" date="2007-04" db="EMBL/GenBank/DDBJ databases">
        <title>Draft genome sequence of Bacteroides ovatus (ATCC 8483).</title>
        <authorList>
            <person name="Sudarsanam P."/>
            <person name="Ley R."/>
            <person name="Guruge J."/>
            <person name="Turnbaugh P.J."/>
            <person name="Mahowald M."/>
            <person name="Liep D."/>
            <person name="Gordon J."/>
        </authorList>
    </citation>
    <scope>NUCLEOTIDE SEQUENCE [LARGE SCALE GENOMIC DNA]</scope>
    <source>
        <strain evidence="2">ATCC 8483 / DSM 1896 / JCM 5824 / BCRC 10623 / CCUG 4943 / NCTC 11153</strain>
    </source>
</reference>
<sequence length="40" mass="4466">MVRKTGIVPNGLVNVKNEVKQSKAKGRSVLSMIISYFMQN</sequence>
<gene>
    <name evidence="1" type="ORF">BACOVA_03077</name>
</gene>
<name>A0AAN3A6Z0_BACO1</name>
<reference evidence="1 2" key="1">
    <citation type="submission" date="2007-03" db="EMBL/GenBank/DDBJ databases">
        <authorList>
            <person name="Fulton L."/>
            <person name="Clifton S."/>
            <person name="Fulton B."/>
            <person name="Xu J."/>
            <person name="Minx P."/>
            <person name="Pepin K.H."/>
            <person name="Johnson M."/>
            <person name="Thiruvilangam P."/>
            <person name="Bhonagiri V."/>
            <person name="Nash W.E."/>
            <person name="Mardis E.R."/>
            <person name="Wilson R.K."/>
        </authorList>
    </citation>
    <scope>NUCLEOTIDE SEQUENCE [LARGE SCALE GENOMIC DNA]</scope>
    <source>
        <strain evidence="2">ATCC 8483 / DSM 1896 / JCM 5824 / BCRC 10623 / CCUG 4943 / NCTC 11153</strain>
    </source>
</reference>